<name>A0A6I5KYL5_9FLAO</name>
<protein>
    <submittedName>
        <fullName evidence="2">Uncharacterized protein</fullName>
    </submittedName>
</protein>
<keyword evidence="3" id="KW-1185">Reference proteome</keyword>
<organism evidence="2 3">
    <name type="scientific">Flagellimonas sediminis</name>
    <dbReference type="NCBI Taxonomy" id="2696468"/>
    <lineage>
        <taxon>Bacteria</taxon>
        <taxon>Pseudomonadati</taxon>
        <taxon>Bacteroidota</taxon>
        <taxon>Flavobacteriia</taxon>
        <taxon>Flavobacteriales</taxon>
        <taxon>Flavobacteriaceae</taxon>
        <taxon>Flagellimonas</taxon>
    </lineage>
</organism>
<dbReference type="RefSeq" id="WP_163632448.1">
    <property type="nucleotide sequence ID" value="NZ_JAAAMI010000001.1"/>
</dbReference>
<keyword evidence="1" id="KW-0175">Coiled coil</keyword>
<accession>A0A6I5KYL5</accession>
<dbReference type="EMBL" id="JAAAMI010000001">
    <property type="protein sequence ID" value="NDV42050.1"/>
    <property type="molecule type" value="Genomic_DNA"/>
</dbReference>
<evidence type="ECO:0000313" key="3">
    <source>
        <dbReference type="Proteomes" id="UP000468707"/>
    </source>
</evidence>
<evidence type="ECO:0000256" key="1">
    <source>
        <dbReference type="SAM" id="Coils"/>
    </source>
</evidence>
<sequence>MKTKELPGTFTDQRTIRLVKGSFTASEATDVIFSLIEEKINFHKLQRLTQWEGNHSSESPQLNQRIDELEQEKETARRIVELARSKGKNVRINGILEMQLED</sequence>
<evidence type="ECO:0000313" key="2">
    <source>
        <dbReference type="EMBL" id="NDV42050.1"/>
    </source>
</evidence>
<comment type="caution">
    <text evidence="2">The sequence shown here is derived from an EMBL/GenBank/DDBJ whole genome shotgun (WGS) entry which is preliminary data.</text>
</comment>
<proteinExistence type="predicted"/>
<dbReference type="Proteomes" id="UP000468707">
    <property type="component" value="Unassembled WGS sequence"/>
</dbReference>
<dbReference type="AlphaFoldDB" id="A0A6I5KYL5"/>
<reference evidence="2 3" key="1">
    <citation type="submission" date="2020-01" db="EMBL/GenBank/DDBJ databases">
        <title>Muricauda sediminis sp.nov. 40Bstr401.</title>
        <authorList>
            <person name="Xue Z."/>
            <person name="Zhu S."/>
            <person name="Ren N."/>
            <person name="Chen T."/>
            <person name="Chen X."/>
            <person name="Chen J."/>
            <person name="Yang J."/>
        </authorList>
    </citation>
    <scope>NUCLEOTIDE SEQUENCE [LARGE SCALE GENOMIC DNA]</scope>
    <source>
        <strain evidence="2 3">40Bstr401</strain>
    </source>
</reference>
<feature type="coiled-coil region" evidence="1">
    <location>
        <begin position="59"/>
        <end position="86"/>
    </location>
</feature>
<gene>
    <name evidence="2" type="ORF">GTK07_01820</name>
</gene>